<dbReference type="Pfam" id="PF02911">
    <property type="entry name" value="Formyl_trans_C"/>
    <property type="match status" value="1"/>
</dbReference>
<dbReference type="Pfam" id="PF00551">
    <property type="entry name" value="Formyl_trans_N"/>
    <property type="match status" value="1"/>
</dbReference>
<evidence type="ECO:0000259" key="2">
    <source>
        <dbReference type="Pfam" id="PF02911"/>
    </source>
</evidence>
<evidence type="ECO:0000259" key="1">
    <source>
        <dbReference type="Pfam" id="PF00551"/>
    </source>
</evidence>
<evidence type="ECO:0000313" key="3">
    <source>
        <dbReference type="EMBL" id="KHE91232.1"/>
    </source>
</evidence>
<dbReference type="eggNOG" id="COG0223">
    <property type="taxonomic scope" value="Bacteria"/>
</dbReference>
<dbReference type="InterPro" id="IPR036477">
    <property type="entry name" value="Formyl_transf_N_sf"/>
</dbReference>
<dbReference type="AlphaFoldDB" id="A0A0B0EDC4"/>
<dbReference type="InterPro" id="IPR005793">
    <property type="entry name" value="Formyl_trans_C"/>
</dbReference>
<protein>
    <submittedName>
        <fullName evidence="3">Methionyl-tRNA formyltransferase</fullName>
    </submittedName>
</protein>
<comment type="caution">
    <text evidence="3">The sequence shown here is derived from an EMBL/GenBank/DDBJ whole genome shotgun (WGS) entry which is preliminary data.</text>
</comment>
<dbReference type="GO" id="GO:0005829">
    <property type="term" value="C:cytosol"/>
    <property type="evidence" value="ECO:0007669"/>
    <property type="project" value="TreeGrafter"/>
</dbReference>
<sequence>MRGLQIIKIIVLGYHNIGCRCLEYLIDQKENVAAVFTHKDNRDENLFFDSMADVAVSGGIRCYTPENINSPEWVSLIKKLAPDIIFSFYYRNMISREILGIPRLGAINLHGSLLPKYRGRCPVNWALINGEEETGVTLHYMVDKPDAGDIVAQGIIPILFTDTAYTLHKKMEKEAVVVLGKAWGLIKDGKNERVPQDLSVGSYYGGRRPDDGKIDWNQGSLVIYNLVRAVTHPWPGAFCTFRNQKISIWECEPVPAKNNFEPGSLVSFDRAGIVVAAGDGTLLIKRCQINGNEELDGYEYATMYSLHDGEIFT</sequence>
<proteinExistence type="predicted"/>
<dbReference type="PANTHER" id="PTHR11138">
    <property type="entry name" value="METHIONYL-TRNA FORMYLTRANSFERASE"/>
    <property type="match status" value="1"/>
</dbReference>
<feature type="domain" description="Formyl transferase N-terminal" evidence="1">
    <location>
        <begin position="22"/>
        <end position="176"/>
    </location>
</feature>
<dbReference type="SUPFAM" id="SSF50486">
    <property type="entry name" value="FMT C-terminal domain-like"/>
    <property type="match status" value="1"/>
</dbReference>
<dbReference type="Proteomes" id="UP000030652">
    <property type="component" value="Unassembled WGS sequence"/>
</dbReference>
<name>A0A0B0EDC4_9BACT</name>
<keyword evidence="3" id="KW-0808">Transferase</keyword>
<dbReference type="InterPro" id="IPR011034">
    <property type="entry name" value="Formyl_transferase-like_C_sf"/>
</dbReference>
<dbReference type="NCBIfam" id="NF005414">
    <property type="entry name" value="PRK06988.1"/>
    <property type="match status" value="1"/>
</dbReference>
<accession>A0A0B0EDC4</accession>
<dbReference type="Gene3D" id="3.40.50.12230">
    <property type="match status" value="1"/>
</dbReference>
<evidence type="ECO:0000313" key="4">
    <source>
        <dbReference type="Proteomes" id="UP000030652"/>
    </source>
</evidence>
<dbReference type="GO" id="GO:0004479">
    <property type="term" value="F:methionyl-tRNA formyltransferase activity"/>
    <property type="evidence" value="ECO:0007669"/>
    <property type="project" value="TreeGrafter"/>
</dbReference>
<gene>
    <name evidence="3" type="ORF">SCABRO_03083</name>
</gene>
<dbReference type="EMBL" id="JRYO01000214">
    <property type="protein sequence ID" value="KHE91232.1"/>
    <property type="molecule type" value="Genomic_DNA"/>
</dbReference>
<feature type="domain" description="Formyl transferase C-terminal" evidence="2">
    <location>
        <begin position="209"/>
        <end position="302"/>
    </location>
</feature>
<organism evidence="3 4">
    <name type="scientific">Candidatus Scalindua brodae</name>
    <dbReference type="NCBI Taxonomy" id="237368"/>
    <lineage>
        <taxon>Bacteria</taxon>
        <taxon>Pseudomonadati</taxon>
        <taxon>Planctomycetota</taxon>
        <taxon>Candidatus Brocadiia</taxon>
        <taxon>Candidatus Brocadiales</taxon>
        <taxon>Candidatus Scalinduaceae</taxon>
        <taxon>Candidatus Scalindua</taxon>
    </lineage>
</organism>
<dbReference type="SUPFAM" id="SSF53328">
    <property type="entry name" value="Formyltransferase"/>
    <property type="match status" value="1"/>
</dbReference>
<dbReference type="PANTHER" id="PTHR11138:SF5">
    <property type="entry name" value="METHIONYL-TRNA FORMYLTRANSFERASE, MITOCHONDRIAL"/>
    <property type="match status" value="1"/>
</dbReference>
<dbReference type="PATRIC" id="fig|237368.3.peg.3335"/>
<dbReference type="CDD" id="cd08702">
    <property type="entry name" value="Arna_FMT_C"/>
    <property type="match status" value="1"/>
</dbReference>
<dbReference type="InterPro" id="IPR002376">
    <property type="entry name" value="Formyl_transf_N"/>
</dbReference>
<reference evidence="3 4" key="1">
    <citation type="submission" date="2014-10" db="EMBL/GenBank/DDBJ databases">
        <title>Draft genome of anammox bacterium scalindua brodae, obtained using differential coverage binning of sequence data from two enrichment reactors.</title>
        <authorList>
            <person name="Speth D.R."/>
            <person name="Russ L."/>
            <person name="Kartal B."/>
            <person name="Op den Camp H.J."/>
            <person name="Dutilh B.E."/>
            <person name="Jetten M.S."/>
        </authorList>
    </citation>
    <scope>NUCLEOTIDE SEQUENCE [LARGE SCALE GENOMIC DNA]</scope>
    <source>
        <strain evidence="3">RU1</strain>
    </source>
</reference>